<dbReference type="InterPro" id="IPR008271">
    <property type="entry name" value="Ser/Thr_kinase_AS"/>
</dbReference>
<dbReference type="GO" id="GO:0004674">
    <property type="term" value="F:protein serine/threonine kinase activity"/>
    <property type="evidence" value="ECO:0007669"/>
    <property type="project" value="TreeGrafter"/>
</dbReference>
<dbReference type="InterPro" id="IPR001245">
    <property type="entry name" value="Ser-Thr/Tyr_kinase_cat_dom"/>
</dbReference>
<dbReference type="AlphaFoldDB" id="A0A2A9NPX0"/>
<dbReference type="SMART" id="SM00220">
    <property type="entry name" value="S_TKc"/>
    <property type="match status" value="1"/>
</dbReference>
<evidence type="ECO:0000313" key="3">
    <source>
        <dbReference type="Proteomes" id="UP000242287"/>
    </source>
</evidence>
<accession>A0A2A9NPX0</accession>
<gene>
    <name evidence="2" type="ORF">AMATHDRAFT_122967</name>
</gene>
<protein>
    <recommendedName>
        <fullName evidence="1">Protein kinase domain-containing protein</fullName>
    </recommendedName>
</protein>
<dbReference type="EMBL" id="KZ301981">
    <property type="protein sequence ID" value="PFH52168.1"/>
    <property type="molecule type" value="Genomic_DNA"/>
</dbReference>
<evidence type="ECO:0000313" key="2">
    <source>
        <dbReference type="EMBL" id="PFH52168.1"/>
    </source>
</evidence>
<dbReference type="Gene3D" id="1.10.510.10">
    <property type="entry name" value="Transferase(Phosphotransferase) domain 1"/>
    <property type="match status" value="1"/>
</dbReference>
<reference evidence="2 3" key="1">
    <citation type="submission" date="2014-02" db="EMBL/GenBank/DDBJ databases">
        <title>Transposable element dynamics among asymbiotic and ectomycorrhizal Amanita fungi.</title>
        <authorList>
            <consortium name="DOE Joint Genome Institute"/>
            <person name="Hess J."/>
            <person name="Skrede I."/>
            <person name="Wolfe B."/>
            <person name="LaButti K."/>
            <person name="Ohm R.A."/>
            <person name="Grigoriev I.V."/>
            <person name="Pringle A."/>
        </authorList>
    </citation>
    <scope>NUCLEOTIDE SEQUENCE [LARGE SCALE GENOMIC DNA]</scope>
    <source>
        <strain evidence="2 3">SKay4041</strain>
    </source>
</reference>
<dbReference type="InterPro" id="IPR000719">
    <property type="entry name" value="Prot_kinase_dom"/>
</dbReference>
<dbReference type="STRING" id="703135.A0A2A9NPX0"/>
<dbReference type="InterPro" id="IPR051681">
    <property type="entry name" value="Ser/Thr_Kinases-Pseudokinases"/>
</dbReference>
<dbReference type="PROSITE" id="PS50011">
    <property type="entry name" value="PROTEIN_KINASE_DOM"/>
    <property type="match status" value="1"/>
</dbReference>
<dbReference type="Proteomes" id="UP000242287">
    <property type="component" value="Unassembled WGS sequence"/>
</dbReference>
<sequence length="213" mass="24391">REALVWSRINHPNVVPLYGISWDFDRQDNPCLVFPYYQSGDLVTYLKKFPQADRLLFLTQIASALTYLHGHEPFVVHGDIKGSNILVNDKDEACLTDFGFSRMLESTGFTTKNLGGTCRWMAFELLDEHEEDADQAPKPTTATDVWAFAMTILEIFTDKPPFAHLSYDVTVIFHVIKGRLPKQPPEIIDDLWCLLLRCWRAAPECRPQMTSIL</sequence>
<dbReference type="SUPFAM" id="SSF56112">
    <property type="entry name" value="Protein kinase-like (PK-like)"/>
    <property type="match status" value="1"/>
</dbReference>
<feature type="domain" description="Protein kinase" evidence="1">
    <location>
        <begin position="1"/>
        <end position="213"/>
    </location>
</feature>
<evidence type="ECO:0000259" key="1">
    <source>
        <dbReference type="PROSITE" id="PS50011"/>
    </source>
</evidence>
<dbReference type="InterPro" id="IPR011009">
    <property type="entry name" value="Kinase-like_dom_sf"/>
</dbReference>
<dbReference type="Pfam" id="PF07714">
    <property type="entry name" value="PK_Tyr_Ser-Thr"/>
    <property type="match status" value="1"/>
</dbReference>
<organism evidence="2 3">
    <name type="scientific">Amanita thiersii Skay4041</name>
    <dbReference type="NCBI Taxonomy" id="703135"/>
    <lineage>
        <taxon>Eukaryota</taxon>
        <taxon>Fungi</taxon>
        <taxon>Dikarya</taxon>
        <taxon>Basidiomycota</taxon>
        <taxon>Agaricomycotina</taxon>
        <taxon>Agaricomycetes</taxon>
        <taxon>Agaricomycetidae</taxon>
        <taxon>Agaricales</taxon>
        <taxon>Pluteineae</taxon>
        <taxon>Amanitaceae</taxon>
        <taxon>Amanita</taxon>
    </lineage>
</organism>
<dbReference type="GO" id="GO:0005524">
    <property type="term" value="F:ATP binding"/>
    <property type="evidence" value="ECO:0007669"/>
    <property type="project" value="InterPro"/>
</dbReference>
<dbReference type="PROSITE" id="PS00108">
    <property type="entry name" value="PROTEIN_KINASE_ST"/>
    <property type="match status" value="1"/>
</dbReference>
<feature type="non-terminal residue" evidence="2">
    <location>
        <position position="213"/>
    </location>
</feature>
<name>A0A2A9NPX0_9AGAR</name>
<keyword evidence="3" id="KW-1185">Reference proteome</keyword>
<feature type="non-terminal residue" evidence="2">
    <location>
        <position position="1"/>
    </location>
</feature>
<proteinExistence type="predicted"/>
<dbReference type="PANTHER" id="PTHR44329">
    <property type="entry name" value="SERINE/THREONINE-PROTEIN KINASE TNNI3K-RELATED"/>
    <property type="match status" value="1"/>
</dbReference>
<dbReference type="OrthoDB" id="346907at2759"/>